<keyword evidence="3" id="KW-1185">Reference proteome</keyword>
<evidence type="ECO:0000313" key="2">
    <source>
        <dbReference type="EMBL" id="EUJ40573.1"/>
    </source>
</evidence>
<proteinExistence type="predicted"/>
<dbReference type="OrthoDB" id="2081684at2"/>
<comment type="caution">
    <text evidence="2">The sequence shown here is derived from an EMBL/GenBank/DDBJ whole genome shotgun (WGS) entry which is preliminary data.</text>
</comment>
<feature type="signal peptide" evidence="1">
    <location>
        <begin position="1"/>
        <end position="25"/>
    </location>
</feature>
<gene>
    <name evidence="2" type="ORF">BCAMP_05044</name>
</gene>
<dbReference type="Proteomes" id="UP000019243">
    <property type="component" value="Unassembled WGS sequence"/>
</dbReference>
<dbReference type="RefSeq" id="WP_035314045.1">
    <property type="nucleotide sequence ID" value="NZ_AODH01000017.1"/>
</dbReference>
<accession>W7D5L7</accession>
<name>W7D5L7_9LIST</name>
<feature type="chain" id="PRO_5004892898" evidence="1">
    <location>
        <begin position="26"/>
        <end position="120"/>
    </location>
</feature>
<organism evidence="2 3">
    <name type="scientific">Brochothrix campestris FSL F6-1037</name>
    <dbReference type="NCBI Taxonomy" id="1265861"/>
    <lineage>
        <taxon>Bacteria</taxon>
        <taxon>Bacillati</taxon>
        <taxon>Bacillota</taxon>
        <taxon>Bacilli</taxon>
        <taxon>Bacillales</taxon>
        <taxon>Listeriaceae</taxon>
        <taxon>Brochothrix</taxon>
    </lineage>
</organism>
<dbReference type="STRING" id="1265861.BCAMP_05044"/>
<protein>
    <submittedName>
        <fullName evidence="2">Uncharacterized protein</fullName>
    </submittedName>
</protein>
<dbReference type="EMBL" id="AODH01000017">
    <property type="protein sequence ID" value="EUJ40573.1"/>
    <property type="molecule type" value="Genomic_DNA"/>
</dbReference>
<dbReference type="AlphaFoldDB" id="W7D5L7"/>
<sequence length="120" mass="14043">MINFPVKCFFLFLILSTSIVPPVNAQTLSDSINIDQTPTDINRIEIDAGGGKFRYMVQMSIIFQYRQKSEYDHSKKEHRTTSMMNDVYSYSPWVKAKKTAKAQTAWYWSYSSNNSYWSTR</sequence>
<evidence type="ECO:0000256" key="1">
    <source>
        <dbReference type="SAM" id="SignalP"/>
    </source>
</evidence>
<reference evidence="2 3" key="1">
    <citation type="submission" date="2012-12" db="EMBL/GenBank/DDBJ databases">
        <title>Novel taxa of Listeriaceae from agricultural environments in the United States.</title>
        <authorList>
            <person name="den Bakker H.C."/>
            <person name="Allred A."/>
            <person name="Warchocki S."/>
            <person name="Wright E.M."/>
            <person name="Burrell A."/>
            <person name="Nightingale K.K."/>
            <person name="Kephart D."/>
            <person name="Wiedmann M."/>
        </authorList>
    </citation>
    <scope>NUCLEOTIDE SEQUENCE [LARGE SCALE GENOMIC DNA]</scope>
    <source>
        <strain evidence="2 3">FSL F6-1037</strain>
    </source>
</reference>
<keyword evidence="1" id="KW-0732">Signal</keyword>
<evidence type="ECO:0000313" key="3">
    <source>
        <dbReference type="Proteomes" id="UP000019243"/>
    </source>
</evidence>